<organism evidence="1 2">
    <name type="scientific">Ditylenchus dipsaci</name>
    <dbReference type="NCBI Taxonomy" id="166011"/>
    <lineage>
        <taxon>Eukaryota</taxon>
        <taxon>Metazoa</taxon>
        <taxon>Ecdysozoa</taxon>
        <taxon>Nematoda</taxon>
        <taxon>Chromadorea</taxon>
        <taxon>Rhabditida</taxon>
        <taxon>Tylenchina</taxon>
        <taxon>Tylenchomorpha</taxon>
        <taxon>Sphaerularioidea</taxon>
        <taxon>Anguinidae</taxon>
        <taxon>Anguininae</taxon>
        <taxon>Ditylenchus</taxon>
    </lineage>
</organism>
<protein>
    <submittedName>
        <fullName evidence="2">Calcineurin-like phosphoesterase domain-containing protein</fullName>
    </submittedName>
</protein>
<name>A0A915DBD2_9BILA</name>
<dbReference type="WBParaSite" id="jg17445">
    <property type="protein sequence ID" value="jg17445"/>
    <property type="gene ID" value="jg17445"/>
</dbReference>
<dbReference type="InterPro" id="IPR051693">
    <property type="entry name" value="UPF0046_metallophosphoest"/>
</dbReference>
<dbReference type="PANTHER" id="PTHR12905:SF0">
    <property type="entry name" value="CALCINEURIN-LIKE PHOSPHOESTERASE DOMAIN-CONTAINING PROTEIN"/>
    <property type="match status" value="1"/>
</dbReference>
<reference evidence="2" key="1">
    <citation type="submission" date="2022-11" db="UniProtKB">
        <authorList>
            <consortium name="WormBaseParasite"/>
        </authorList>
    </citation>
    <scope>IDENTIFICATION</scope>
</reference>
<dbReference type="PANTHER" id="PTHR12905">
    <property type="entry name" value="METALLOPHOSPHOESTERASE"/>
    <property type="match status" value="1"/>
</dbReference>
<dbReference type="AlphaFoldDB" id="A0A915DBD2"/>
<accession>A0A915DBD2</accession>
<proteinExistence type="predicted"/>
<keyword evidence="1" id="KW-1185">Reference proteome</keyword>
<dbReference type="Gene3D" id="3.60.21.10">
    <property type="match status" value="1"/>
</dbReference>
<dbReference type="InterPro" id="IPR029052">
    <property type="entry name" value="Metallo-depent_PP-like"/>
</dbReference>
<evidence type="ECO:0000313" key="2">
    <source>
        <dbReference type="WBParaSite" id="jg17445"/>
    </source>
</evidence>
<evidence type="ECO:0000313" key="1">
    <source>
        <dbReference type="Proteomes" id="UP000887574"/>
    </source>
</evidence>
<sequence>MLSIFLSFVRNKNAFLRGLELIAISYCQGLQYTNWFAAPPHKIVIAGNHETGFDSPHSFCEGTYRGYKLLTNCTYLRTRSQKCMEFVSTEPLTTFFNIGHISTPIDVLMTHTPPLGHMDWVDNSWDKGNVGCPELLNCVEKRIKPKFHVFGHIHENNGLTTNEETVFVNASICDDRLNVVNNPIIFDIDLPEGIIKD</sequence>
<dbReference type="Proteomes" id="UP000887574">
    <property type="component" value="Unplaced"/>
</dbReference>
<dbReference type="SUPFAM" id="SSF56300">
    <property type="entry name" value="Metallo-dependent phosphatases"/>
    <property type="match status" value="1"/>
</dbReference>